<reference evidence="2 3" key="1">
    <citation type="submission" date="2023-11" db="EMBL/GenBank/DDBJ databases">
        <authorList>
            <person name="Cook R."/>
            <person name="Crisci M."/>
            <person name="Pye H."/>
            <person name="Adriaenssens E."/>
            <person name="Santini J."/>
        </authorList>
    </citation>
    <scope>NUCLEOTIDE SEQUENCE [LARGE SCALE GENOMIC DNA]</scope>
    <source>
        <strain evidence="2">Lak_Megaphage_RVC_AP1_GC26</strain>
    </source>
</reference>
<accession>A0ABZ0Z6V2</accession>
<feature type="region of interest" description="Disordered" evidence="1">
    <location>
        <begin position="76"/>
        <end position="99"/>
    </location>
</feature>
<evidence type="ECO:0000313" key="2">
    <source>
        <dbReference type="EMBL" id="WQJ54197.1"/>
    </source>
</evidence>
<feature type="compositionally biased region" description="Polar residues" evidence="1">
    <location>
        <begin position="78"/>
        <end position="88"/>
    </location>
</feature>
<dbReference type="EMBL" id="OR769218">
    <property type="protein sequence ID" value="WQJ54197.1"/>
    <property type="molecule type" value="Genomic_DNA"/>
</dbReference>
<keyword evidence="3" id="KW-1185">Reference proteome</keyword>
<name>A0ABZ0Z6V2_9CAUD</name>
<evidence type="ECO:0000313" key="3">
    <source>
        <dbReference type="Proteomes" id="UP001346559"/>
    </source>
</evidence>
<organism evidence="2 3">
    <name type="scientific">phage Lak_Megaphage_RVC_AP1_GC26</name>
    <dbReference type="NCBI Taxonomy" id="3109224"/>
    <lineage>
        <taxon>Viruses</taxon>
        <taxon>Duplodnaviria</taxon>
        <taxon>Heunggongvirae</taxon>
        <taxon>Uroviricota</taxon>
        <taxon>Caudoviricetes</taxon>
        <taxon>Caudoviricetes code 15 clade</taxon>
    </lineage>
</organism>
<sequence length="221" mass="26793">MSNQKMRQKHIDEREILFDENSKEGYDYVICPICNAKFKQITMFHFSNVHGIYDRLKLFQMYPNLQMTCQKMIDENLKGNNNPMSSANKTEEERKRSSPYSLEHYLYSKGAKDEQEAIEMRQHFLDSLDRSKWENANRIDYYLKRGYTEEEAYRIRTEKCTSNGLDFYIEKYGKEKGTEKFNNRLKYWKHKIYNGNHHSKIADKFFLKLSELYDKKDNIFW</sequence>
<evidence type="ECO:0000256" key="1">
    <source>
        <dbReference type="SAM" id="MobiDB-lite"/>
    </source>
</evidence>
<proteinExistence type="predicted"/>
<protein>
    <submittedName>
        <fullName evidence="2">Uncharacterized protein</fullName>
    </submittedName>
</protein>
<dbReference type="Proteomes" id="UP001346559">
    <property type="component" value="Segment"/>
</dbReference>